<protein>
    <submittedName>
        <fullName evidence="2">INCENP_ARK-bind domain-containing protein</fullName>
    </submittedName>
</protein>
<sequence>MSTSEPNLEKEIPRDEPSRTETVLVKGIPDDELAWTEPNIEGGISEDEPKWTEANLEEKFPRINRLGPRQFSWKKVQRINFYFV</sequence>
<organism evidence="1 2">
    <name type="scientific">Haemonchus contortus</name>
    <name type="common">Barber pole worm</name>
    <dbReference type="NCBI Taxonomy" id="6289"/>
    <lineage>
        <taxon>Eukaryota</taxon>
        <taxon>Metazoa</taxon>
        <taxon>Ecdysozoa</taxon>
        <taxon>Nematoda</taxon>
        <taxon>Chromadorea</taxon>
        <taxon>Rhabditida</taxon>
        <taxon>Rhabditina</taxon>
        <taxon>Rhabditomorpha</taxon>
        <taxon>Strongyloidea</taxon>
        <taxon>Trichostrongylidae</taxon>
        <taxon>Haemonchus</taxon>
    </lineage>
</organism>
<evidence type="ECO:0000313" key="1">
    <source>
        <dbReference type="Proteomes" id="UP000025227"/>
    </source>
</evidence>
<keyword evidence="1" id="KW-1185">Reference proteome</keyword>
<dbReference type="AlphaFoldDB" id="A0A7I4Z7V3"/>
<dbReference type="Proteomes" id="UP000025227">
    <property type="component" value="Unplaced"/>
</dbReference>
<evidence type="ECO:0000313" key="2">
    <source>
        <dbReference type="WBParaSite" id="HCON_00188050-00001"/>
    </source>
</evidence>
<proteinExistence type="predicted"/>
<reference evidence="2" key="1">
    <citation type="submission" date="2020-12" db="UniProtKB">
        <authorList>
            <consortium name="WormBaseParasite"/>
        </authorList>
    </citation>
    <scope>IDENTIFICATION</scope>
    <source>
        <strain evidence="2">MHco3</strain>
    </source>
</reference>
<name>A0A7I4Z7V3_HAECO</name>
<dbReference type="WBParaSite" id="HCON_00188050-00001">
    <property type="protein sequence ID" value="HCON_00188050-00001"/>
    <property type="gene ID" value="HCON_00188050"/>
</dbReference>
<accession>A0A7I4Z7V3</accession>